<dbReference type="AlphaFoldDB" id="A0A7R8UN42"/>
<dbReference type="InterPro" id="IPR004210">
    <property type="entry name" value="BESS_motif"/>
</dbReference>
<dbReference type="FunCoup" id="A0A7R8UN42">
    <property type="interactions" value="187"/>
</dbReference>
<sequence length="277" mass="32675">MHKLKFKSTDLIRLVEQRPMLWDRTCVQYVNKISKDEAWNEIYNQLYPSFSSFSRQEQQILGAAITAKWRNLRDAFIRSIKRKQSAEQNYEVAKNYIYYDHLKFLLHRKKYKRDHTVTQSNIDYVENVSQESMHNEISPMAMIEPFEGVQPSSNTSHHQTLESATSNDELDPCHMEEAQAQHQQEEQISHPYIEPQQELYQLPDEDTAFFASITPSVRNMTEDEKLEFRIGALELIRKIKQTRKIEQLTRLQASRIHPGYVHNGLHDHNGSVKQEID</sequence>
<evidence type="ECO:0000259" key="3">
    <source>
        <dbReference type="PROSITE" id="PS51031"/>
    </source>
</evidence>
<evidence type="ECO:0000313" key="5">
    <source>
        <dbReference type="Proteomes" id="UP000594454"/>
    </source>
</evidence>
<dbReference type="GO" id="GO:0006357">
    <property type="term" value="P:regulation of transcription by RNA polymerase II"/>
    <property type="evidence" value="ECO:0007669"/>
    <property type="project" value="TreeGrafter"/>
</dbReference>
<protein>
    <recommendedName>
        <fullName evidence="6">MADF domain-containing protein</fullName>
    </recommendedName>
</protein>
<dbReference type="PROSITE" id="PS51031">
    <property type="entry name" value="BESS"/>
    <property type="match status" value="1"/>
</dbReference>
<dbReference type="OrthoDB" id="8038273at2759"/>
<comment type="subcellular location">
    <subcellularLocation>
        <location evidence="1">Nucleus</location>
    </subcellularLocation>
</comment>
<reference evidence="4 5" key="1">
    <citation type="submission" date="2020-11" db="EMBL/GenBank/DDBJ databases">
        <authorList>
            <person name="Wallbank WR R."/>
            <person name="Pardo Diaz C."/>
            <person name="Kozak K."/>
            <person name="Martin S."/>
            <person name="Jiggins C."/>
            <person name="Moest M."/>
            <person name="Warren A I."/>
            <person name="Generalovic N T."/>
            <person name="Byers J.R.P. K."/>
            <person name="Montejo-Kovacevich G."/>
            <person name="Yen C E."/>
        </authorList>
    </citation>
    <scope>NUCLEOTIDE SEQUENCE [LARGE SCALE GENOMIC DNA]</scope>
</reference>
<organism evidence="4 5">
    <name type="scientific">Hermetia illucens</name>
    <name type="common">Black soldier fly</name>
    <dbReference type="NCBI Taxonomy" id="343691"/>
    <lineage>
        <taxon>Eukaryota</taxon>
        <taxon>Metazoa</taxon>
        <taxon>Ecdysozoa</taxon>
        <taxon>Arthropoda</taxon>
        <taxon>Hexapoda</taxon>
        <taxon>Insecta</taxon>
        <taxon>Pterygota</taxon>
        <taxon>Neoptera</taxon>
        <taxon>Endopterygota</taxon>
        <taxon>Diptera</taxon>
        <taxon>Brachycera</taxon>
        <taxon>Stratiomyomorpha</taxon>
        <taxon>Stratiomyidae</taxon>
        <taxon>Hermetiinae</taxon>
        <taxon>Hermetia</taxon>
    </lineage>
</organism>
<dbReference type="GO" id="GO:0005634">
    <property type="term" value="C:nucleus"/>
    <property type="evidence" value="ECO:0007669"/>
    <property type="project" value="UniProtKB-SubCell"/>
</dbReference>
<dbReference type="GO" id="GO:0003677">
    <property type="term" value="F:DNA binding"/>
    <property type="evidence" value="ECO:0007669"/>
    <property type="project" value="InterPro"/>
</dbReference>
<evidence type="ECO:0000256" key="1">
    <source>
        <dbReference type="PROSITE-ProRule" id="PRU00371"/>
    </source>
</evidence>
<dbReference type="InterPro" id="IPR039353">
    <property type="entry name" value="TF_Adf1"/>
</dbReference>
<dbReference type="PANTHER" id="PTHR12243">
    <property type="entry name" value="MADF DOMAIN TRANSCRIPTION FACTOR"/>
    <property type="match status" value="1"/>
</dbReference>
<name>A0A7R8UN42_HERIL</name>
<dbReference type="PANTHER" id="PTHR12243:SF64">
    <property type="entry name" value="DORSAL INTERACTING PROTEIN 3-RELATED"/>
    <property type="match status" value="1"/>
</dbReference>
<evidence type="ECO:0000313" key="4">
    <source>
        <dbReference type="EMBL" id="CAD7083674.1"/>
    </source>
</evidence>
<dbReference type="Pfam" id="PF10545">
    <property type="entry name" value="MADF_DNA_bdg"/>
    <property type="match status" value="1"/>
</dbReference>
<dbReference type="Pfam" id="PF02944">
    <property type="entry name" value="BESS"/>
    <property type="match status" value="1"/>
</dbReference>
<evidence type="ECO:0000259" key="2">
    <source>
        <dbReference type="PROSITE" id="PS51029"/>
    </source>
</evidence>
<feature type="domain" description="MADF" evidence="2">
    <location>
        <begin position="10"/>
        <end position="110"/>
    </location>
</feature>
<gene>
    <name evidence="4" type="ORF">HERILL_LOCUS6617</name>
</gene>
<dbReference type="EMBL" id="LR899011">
    <property type="protein sequence ID" value="CAD7083674.1"/>
    <property type="molecule type" value="Genomic_DNA"/>
</dbReference>
<feature type="domain" description="BESS" evidence="3">
    <location>
        <begin position="203"/>
        <end position="242"/>
    </location>
</feature>
<keyword evidence="5" id="KW-1185">Reference proteome</keyword>
<accession>A0A7R8UN42</accession>
<dbReference type="Proteomes" id="UP000594454">
    <property type="component" value="Chromosome 3"/>
</dbReference>
<dbReference type="InterPro" id="IPR006578">
    <property type="entry name" value="MADF-dom"/>
</dbReference>
<keyword evidence="1" id="KW-0539">Nucleus</keyword>
<dbReference type="GO" id="GO:0005667">
    <property type="term" value="C:transcription regulator complex"/>
    <property type="evidence" value="ECO:0007669"/>
    <property type="project" value="TreeGrafter"/>
</dbReference>
<dbReference type="InParanoid" id="A0A7R8UN42"/>
<evidence type="ECO:0008006" key="6">
    <source>
        <dbReference type="Google" id="ProtNLM"/>
    </source>
</evidence>
<dbReference type="SMART" id="SM00595">
    <property type="entry name" value="MADF"/>
    <property type="match status" value="1"/>
</dbReference>
<proteinExistence type="predicted"/>
<dbReference type="PROSITE" id="PS51029">
    <property type="entry name" value="MADF"/>
    <property type="match status" value="1"/>
</dbReference>